<dbReference type="InterPro" id="IPR009105">
    <property type="entry name" value="Colicin_E3_ribonuclease"/>
</dbReference>
<evidence type="ECO:0000313" key="3">
    <source>
        <dbReference type="EMBL" id="MCZ6162546.1"/>
    </source>
</evidence>
<dbReference type="AlphaFoldDB" id="A0A9Q4KRR4"/>
<proteinExistence type="predicted"/>
<dbReference type="InterPro" id="IPR036725">
    <property type="entry name" value="ColE3_ribonuclease_sf"/>
</dbReference>
<dbReference type="GO" id="GO:0043022">
    <property type="term" value="F:ribosome binding"/>
    <property type="evidence" value="ECO:0007669"/>
    <property type="project" value="InterPro"/>
</dbReference>
<feature type="region of interest" description="Disordered" evidence="1">
    <location>
        <begin position="26"/>
        <end position="47"/>
    </location>
</feature>
<protein>
    <submittedName>
        <fullName evidence="3">Colicin E3/pyocin S6 family cytotoxin</fullName>
    </submittedName>
</protein>
<dbReference type="EMBL" id="JAPXGP010000013">
    <property type="protein sequence ID" value="MCZ6162546.1"/>
    <property type="molecule type" value="Genomic_DNA"/>
</dbReference>
<reference evidence="3" key="1">
    <citation type="submission" date="2022-12" db="EMBL/GenBank/DDBJ databases">
        <title>Species Delineation and Comparative Genomics within the Campylobacter ureolyticus Complex.</title>
        <authorList>
            <person name="Maki J."/>
            <person name="Howard M."/>
            <person name="Connelly S."/>
            <person name="Hardy D.J."/>
            <person name="Cameron A."/>
        </authorList>
    </citation>
    <scope>NUCLEOTIDE SEQUENCE</scope>
    <source>
        <strain evidence="3">URMC_786</strain>
    </source>
</reference>
<evidence type="ECO:0000256" key="1">
    <source>
        <dbReference type="SAM" id="MobiDB-lite"/>
    </source>
</evidence>
<dbReference type="Gene3D" id="3.10.380.10">
    <property type="entry name" value="Colicin E3-like ribonuclease domain"/>
    <property type="match status" value="1"/>
</dbReference>
<dbReference type="GO" id="GO:0003723">
    <property type="term" value="F:RNA binding"/>
    <property type="evidence" value="ECO:0007669"/>
    <property type="project" value="InterPro"/>
</dbReference>
<dbReference type="GO" id="GO:0016788">
    <property type="term" value="F:hydrolase activity, acting on ester bonds"/>
    <property type="evidence" value="ECO:0007669"/>
    <property type="project" value="InterPro"/>
</dbReference>
<dbReference type="Proteomes" id="UP001075461">
    <property type="component" value="Unassembled WGS sequence"/>
</dbReference>
<dbReference type="SUPFAM" id="SSF63840">
    <property type="entry name" value="Ribonuclease domain of colicin E3"/>
    <property type="match status" value="1"/>
</dbReference>
<dbReference type="Pfam" id="PF09000">
    <property type="entry name" value="Cytotoxic"/>
    <property type="match status" value="1"/>
</dbReference>
<dbReference type="RefSeq" id="WP_269480761.1">
    <property type="nucleotide sequence ID" value="NZ_JAPXGP010000013.1"/>
</dbReference>
<sequence length="91" mass="10320">MIKSSKITIKINKKELSDDYLTELSKAKSKTPVSGGGALRPRWKDNKGGIYEWDSQHGEMEIYDKQGNHKGSYNPKTKEKKPAVKGRKVKK</sequence>
<evidence type="ECO:0000259" key="2">
    <source>
        <dbReference type="Pfam" id="PF09000"/>
    </source>
</evidence>
<feature type="region of interest" description="Disordered" evidence="1">
    <location>
        <begin position="65"/>
        <end position="91"/>
    </location>
</feature>
<comment type="caution">
    <text evidence="3">The sequence shown here is derived from an EMBL/GenBank/DDBJ whole genome shotgun (WGS) entry which is preliminary data.</text>
</comment>
<name>A0A9Q4KRR4_9BACT</name>
<feature type="domain" description="Colicin E3-like ribonuclease" evidence="2">
    <location>
        <begin position="21"/>
        <end position="90"/>
    </location>
</feature>
<organism evidence="3 4">
    <name type="scientific">Campylobacter ureolyticus</name>
    <dbReference type="NCBI Taxonomy" id="827"/>
    <lineage>
        <taxon>Bacteria</taxon>
        <taxon>Pseudomonadati</taxon>
        <taxon>Campylobacterota</taxon>
        <taxon>Epsilonproteobacteria</taxon>
        <taxon>Campylobacterales</taxon>
        <taxon>Campylobacteraceae</taxon>
        <taxon>Campylobacter</taxon>
    </lineage>
</organism>
<gene>
    <name evidence="3" type="ORF">O6B92_09430</name>
</gene>
<evidence type="ECO:0000313" key="4">
    <source>
        <dbReference type="Proteomes" id="UP001075461"/>
    </source>
</evidence>
<accession>A0A9Q4KRR4</accession>